<dbReference type="Proteomes" id="UP000198287">
    <property type="component" value="Unassembled WGS sequence"/>
</dbReference>
<feature type="domain" description="C2H2-type" evidence="13">
    <location>
        <begin position="177"/>
        <end position="204"/>
    </location>
</feature>
<dbReference type="AlphaFoldDB" id="A0A226CZX1"/>
<feature type="region of interest" description="Disordered" evidence="12">
    <location>
        <begin position="1"/>
        <end position="76"/>
    </location>
</feature>
<dbReference type="PANTHER" id="PTHR24381">
    <property type="entry name" value="ZINC FINGER PROTEIN"/>
    <property type="match status" value="1"/>
</dbReference>
<evidence type="ECO:0000256" key="11">
    <source>
        <dbReference type="PROSITE-ProRule" id="PRU00042"/>
    </source>
</evidence>
<dbReference type="PROSITE" id="PS50157">
    <property type="entry name" value="ZINC_FINGER_C2H2_2"/>
    <property type="match status" value="6"/>
</dbReference>
<dbReference type="STRING" id="158441.A0A226CZX1"/>
<evidence type="ECO:0000256" key="6">
    <source>
        <dbReference type="ARBA" id="ARBA00022833"/>
    </source>
</evidence>
<reference evidence="14 15" key="1">
    <citation type="submission" date="2015-12" db="EMBL/GenBank/DDBJ databases">
        <title>The genome of Folsomia candida.</title>
        <authorList>
            <person name="Faddeeva A."/>
            <person name="Derks M.F."/>
            <person name="Anvar Y."/>
            <person name="Smit S."/>
            <person name="Van Straalen N."/>
            <person name="Roelofs D."/>
        </authorList>
    </citation>
    <scope>NUCLEOTIDE SEQUENCE [LARGE SCALE GENOMIC DNA]</scope>
    <source>
        <strain evidence="14 15">VU population</strain>
        <tissue evidence="14">Whole body</tissue>
    </source>
</reference>
<keyword evidence="4" id="KW-0677">Repeat</keyword>
<comment type="subcellular location">
    <subcellularLocation>
        <location evidence="1">Nucleus</location>
    </subcellularLocation>
</comment>
<evidence type="ECO:0000256" key="3">
    <source>
        <dbReference type="ARBA" id="ARBA00022723"/>
    </source>
</evidence>
<dbReference type="PANTHER" id="PTHR24381:SF393">
    <property type="entry name" value="CHROMATIN-LINKED ADAPTOR FOR MSL PROTEINS, ISOFORM B"/>
    <property type="match status" value="1"/>
</dbReference>
<dbReference type="GO" id="GO:0000977">
    <property type="term" value="F:RNA polymerase II transcription regulatory region sequence-specific DNA binding"/>
    <property type="evidence" value="ECO:0007669"/>
    <property type="project" value="TreeGrafter"/>
</dbReference>
<keyword evidence="10" id="KW-0539">Nucleus</keyword>
<name>A0A226CZX1_FOLCA</name>
<dbReference type="PROSITE" id="PS00028">
    <property type="entry name" value="ZINC_FINGER_C2H2_1"/>
    <property type="match status" value="7"/>
</dbReference>
<evidence type="ECO:0000259" key="13">
    <source>
        <dbReference type="PROSITE" id="PS50157"/>
    </source>
</evidence>
<keyword evidence="15" id="KW-1185">Reference proteome</keyword>
<organism evidence="14 15">
    <name type="scientific">Folsomia candida</name>
    <name type="common">Springtail</name>
    <dbReference type="NCBI Taxonomy" id="158441"/>
    <lineage>
        <taxon>Eukaryota</taxon>
        <taxon>Metazoa</taxon>
        <taxon>Ecdysozoa</taxon>
        <taxon>Arthropoda</taxon>
        <taxon>Hexapoda</taxon>
        <taxon>Collembola</taxon>
        <taxon>Entomobryomorpha</taxon>
        <taxon>Isotomoidea</taxon>
        <taxon>Isotomidae</taxon>
        <taxon>Proisotominae</taxon>
        <taxon>Folsomia</taxon>
    </lineage>
</organism>
<sequence length="461" mass="53168">MDVNGGPSAQNETMPLDINETHRLGRQKTTVPTRKKGDRFQENGRLLPHSVQPRPTPRDVESPSANSRSSKTKKFSQFATEKMRPCKICLRPFTNTSSAHVHTHLNCAELDQPSFFHAKCPHCEKVFFNLRDFICHVNAHEGRKDPECRQKFTRKTNLTAHLFVDLNREERAEGWRHGCCFCQKRFKSPYHLSRHVLTHTKEKLARRCDICRKMLSSERTRTKHRFLHLSEDEKDALVAQGTSRECLFCGKKFPDNGSYHFHLGTHTEEKPFPCDECGAVFRRNCNLKSHMRIHSADLRPFKCDECGQGFSQKANVTSHKKTVHRKLKDIPCPECGKMFGTKSHVVEHVDNVHLKRRHPCPHCGDMFPSKSKACQHELTSSFRNSSNFENFHLVHIAKNDRNVASVKKSERWLKTLEKKRKRSIVASRGNFRMNKGEVRHDDQDESPSASGRPAKAKKSVF</sequence>
<gene>
    <name evidence="14" type="ORF">Fcan01_26742</name>
</gene>
<dbReference type="Pfam" id="PF00096">
    <property type="entry name" value="zf-C2H2"/>
    <property type="match status" value="3"/>
</dbReference>
<evidence type="ECO:0000256" key="7">
    <source>
        <dbReference type="ARBA" id="ARBA00023015"/>
    </source>
</evidence>
<dbReference type="FunFam" id="3.30.160.60:FF:000110">
    <property type="entry name" value="Zinc finger protein-like"/>
    <property type="match status" value="1"/>
</dbReference>
<keyword evidence="9" id="KW-0804">Transcription</keyword>
<dbReference type="FunFam" id="3.30.160.60:FF:001480">
    <property type="entry name" value="Si:cabz01071911.3"/>
    <property type="match status" value="1"/>
</dbReference>
<dbReference type="SMART" id="SM00355">
    <property type="entry name" value="ZnF_C2H2"/>
    <property type="match status" value="8"/>
</dbReference>
<dbReference type="InterPro" id="IPR013087">
    <property type="entry name" value="Znf_C2H2_type"/>
</dbReference>
<dbReference type="GO" id="GO:0008270">
    <property type="term" value="F:zinc ion binding"/>
    <property type="evidence" value="ECO:0007669"/>
    <property type="project" value="UniProtKB-KW"/>
</dbReference>
<evidence type="ECO:0000256" key="8">
    <source>
        <dbReference type="ARBA" id="ARBA00023125"/>
    </source>
</evidence>
<evidence type="ECO:0000256" key="4">
    <source>
        <dbReference type="ARBA" id="ARBA00022737"/>
    </source>
</evidence>
<evidence type="ECO:0000313" key="15">
    <source>
        <dbReference type="Proteomes" id="UP000198287"/>
    </source>
</evidence>
<keyword evidence="3" id="KW-0479">Metal-binding</keyword>
<protein>
    <submittedName>
        <fullName evidence="14">Zinc finger protein 28</fullName>
    </submittedName>
</protein>
<dbReference type="Gene3D" id="3.30.160.60">
    <property type="entry name" value="Classic Zinc Finger"/>
    <property type="match status" value="5"/>
</dbReference>
<comment type="similarity">
    <text evidence="2">Belongs to the krueppel C2H2-type zinc-finger protein family.</text>
</comment>
<dbReference type="SUPFAM" id="SSF57667">
    <property type="entry name" value="beta-beta-alpha zinc fingers"/>
    <property type="match status" value="5"/>
</dbReference>
<feature type="domain" description="C2H2-type" evidence="13">
    <location>
        <begin position="330"/>
        <end position="358"/>
    </location>
</feature>
<evidence type="ECO:0000256" key="5">
    <source>
        <dbReference type="ARBA" id="ARBA00022771"/>
    </source>
</evidence>
<keyword evidence="6" id="KW-0862">Zinc</keyword>
<evidence type="ECO:0000313" key="14">
    <source>
        <dbReference type="EMBL" id="OXA38509.1"/>
    </source>
</evidence>
<accession>A0A226CZX1</accession>
<dbReference type="OrthoDB" id="6105938at2759"/>
<feature type="region of interest" description="Disordered" evidence="12">
    <location>
        <begin position="424"/>
        <end position="461"/>
    </location>
</feature>
<keyword evidence="5 11" id="KW-0863">Zinc-finger</keyword>
<comment type="caution">
    <text evidence="14">The sequence shown here is derived from an EMBL/GenBank/DDBJ whole genome shotgun (WGS) entry which is preliminary data.</text>
</comment>
<dbReference type="GO" id="GO:0000981">
    <property type="term" value="F:DNA-binding transcription factor activity, RNA polymerase II-specific"/>
    <property type="evidence" value="ECO:0007669"/>
    <property type="project" value="TreeGrafter"/>
</dbReference>
<evidence type="ECO:0000256" key="9">
    <source>
        <dbReference type="ARBA" id="ARBA00023163"/>
    </source>
</evidence>
<evidence type="ECO:0000256" key="1">
    <source>
        <dbReference type="ARBA" id="ARBA00004123"/>
    </source>
</evidence>
<feature type="domain" description="C2H2-type" evidence="13">
    <location>
        <begin position="272"/>
        <end position="299"/>
    </location>
</feature>
<dbReference type="GO" id="GO:0005634">
    <property type="term" value="C:nucleus"/>
    <property type="evidence" value="ECO:0007669"/>
    <property type="project" value="UniProtKB-SubCell"/>
</dbReference>
<feature type="compositionally biased region" description="Polar residues" evidence="12">
    <location>
        <begin position="63"/>
        <end position="76"/>
    </location>
</feature>
<proteinExistence type="inferred from homology"/>
<dbReference type="InterPro" id="IPR036236">
    <property type="entry name" value="Znf_C2H2_sf"/>
</dbReference>
<evidence type="ECO:0000256" key="2">
    <source>
        <dbReference type="ARBA" id="ARBA00006991"/>
    </source>
</evidence>
<dbReference type="EMBL" id="LNIX01000045">
    <property type="protein sequence ID" value="OXA38509.1"/>
    <property type="molecule type" value="Genomic_DNA"/>
</dbReference>
<feature type="domain" description="C2H2-type" evidence="13">
    <location>
        <begin position="301"/>
        <end position="329"/>
    </location>
</feature>
<evidence type="ECO:0000256" key="12">
    <source>
        <dbReference type="SAM" id="MobiDB-lite"/>
    </source>
</evidence>
<feature type="domain" description="C2H2-type" evidence="13">
    <location>
        <begin position="244"/>
        <end position="271"/>
    </location>
</feature>
<evidence type="ECO:0000256" key="10">
    <source>
        <dbReference type="ARBA" id="ARBA00023242"/>
    </source>
</evidence>
<keyword evidence="8" id="KW-0238">DNA-binding</keyword>
<feature type="domain" description="C2H2-type" evidence="13">
    <location>
        <begin position="118"/>
        <end position="145"/>
    </location>
</feature>
<keyword evidence="7" id="KW-0805">Transcription regulation</keyword>